<feature type="transmembrane region" description="Helical" evidence="7">
    <location>
        <begin position="288"/>
        <end position="307"/>
    </location>
</feature>
<feature type="transmembrane region" description="Helical" evidence="7">
    <location>
        <begin position="105"/>
        <end position="125"/>
    </location>
</feature>
<keyword evidence="5 7" id="KW-1133">Transmembrane helix</keyword>
<evidence type="ECO:0000256" key="2">
    <source>
        <dbReference type="ARBA" id="ARBA00022448"/>
    </source>
</evidence>
<protein>
    <submittedName>
        <fullName evidence="8">Cobalt transporter CbiM</fullName>
    </submittedName>
</protein>
<dbReference type="GO" id="GO:0005886">
    <property type="term" value="C:plasma membrane"/>
    <property type="evidence" value="ECO:0007669"/>
    <property type="project" value="UniProtKB-SubCell"/>
</dbReference>
<evidence type="ECO:0000256" key="7">
    <source>
        <dbReference type="SAM" id="Phobius"/>
    </source>
</evidence>
<dbReference type="NCBIfam" id="NF008873">
    <property type="entry name" value="PRK11909.1"/>
    <property type="match status" value="1"/>
</dbReference>
<organism evidence="8 9">
    <name type="scientific">Weissella muntiaci</name>
    <dbReference type="NCBI Taxonomy" id="2508881"/>
    <lineage>
        <taxon>Bacteria</taxon>
        <taxon>Bacillati</taxon>
        <taxon>Bacillota</taxon>
        <taxon>Bacilli</taxon>
        <taxon>Lactobacillales</taxon>
        <taxon>Lactobacillaceae</taxon>
        <taxon>Weissella</taxon>
    </lineage>
</organism>
<proteinExistence type="predicted"/>
<feature type="transmembrane region" description="Helical" evidence="7">
    <location>
        <begin position="44"/>
        <end position="62"/>
    </location>
</feature>
<accession>A0A6C2C6T0</accession>
<keyword evidence="6 7" id="KW-0472">Membrane</keyword>
<dbReference type="EMBL" id="SDGZ01000014">
    <property type="protein sequence ID" value="TYC49711.1"/>
    <property type="molecule type" value="Genomic_DNA"/>
</dbReference>
<evidence type="ECO:0000256" key="1">
    <source>
        <dbReference type="ARBA" id="ARBA00004651"/>
    </source>
</evidence>
<comment type="caution">
    <text evidence="8">The sequence shown here is derived from an EMBL/GenBank/DDBJ whole genome shotgun (WGS) entry which is preliminary data.</text>
</comment>
<dbReference type="OrthoDB" id="9809846at2"/>
<dbReference type="InterPro" id="IPR002751">
    <property type="entry name" value="CbiM/NikMN"/>
</dbReference>
<evidence type="ECO:0000313" key="8">
    <source>
        <dbReference type="EMBL" id="TYC49711.1"/>
    </source>
</evidence>
<keyword evidence="4 7" id="KW-0812">Transmembrane</keyword>
<gene>
    <name evidence="8" type="primary">cbiM</name>
    <name evidence="8" type="ORF">ESZ50_06160</name>
</gene>
<feature type="transmembrane region" description="Helical" evidence="7">
    <location>
        <begin position="137"/>
        <end position="157"/>
    </location>
</feature>
<reference evidence="8 9" key="1">
    <citation type="submission" date="2019-01" db="EMBL/GenBank/DDBJ databases">
        <title>Weissella sp. nov., a novel lactic acid bacterium isolated from animal feces.</title>
        <authorList>
            <person name="Wang L.-T."/>
        </authorList>
    </citation>
    <scope>NUCLEOTIDE SEQUENCE [LARGE SCALE GENOMIC DNA]</scope>
    <source>
        <strain evidence="8 9">8H-2</strain>
    </source>
</reference>
<dbReference type="GO" id="GO:0000041">
    <property type="term" value="P:transition metal ion transport"/>
    <property type="evidence" value="ECO:0007669"/>
    <property type="project" value="InterPro"/>
</dbReference>
<evidence type="ECO:0000256" key="4">
    <source>
        <dbReference type="ARBA" id="ARBA00022692"/>
    </source>
</evidence>
<dbReference type="Pfam" id="PF01891">
    <property type="entry name" value="CbiM"/>
    <property type="match status" value="1"/>
</dbReference>
<keyword evidence="9" id="KW-1185">Reference proteome</keyword>
<keyword evidence="2" id="KW-0813">Transport</keyword>
<feature type="transmembrane region" description="Helical" evidence="7">
    <location>
        <begin position="12"/>
        <end position="32"/>
    </location>
</feature>
<feature type="transmembrane region" description="Helical" evidence="7">
    <location>
        <begin position="230"/>
        <end position="252"/>
    </location>
</feature>
<comment type="subcellular location">
    <subcellularLocation>
        <location evidence="1">Cell membrane</location>
        <topology evidence="1">Multi-pass membrane protein</topology>
    </subcellularLocation>
</comment>
<evidence type="ECO:0000256" key="3">
    <source>
        <dbReference type="ARBA" id="ARBA00022475"/>
    </source>
</evidence>
<name>A0A6C2C6T0_9LACO</name>
<dbReference type="AlphaFoldDB" id="A0A6C2C6T0"/>
<keyword evidence="3" id="KW-1003">Cell membrane</keyword>
<feature type="transmembrane region" description="Helical" evidence="7">
    <location>
        <begin position="177"/>
        <end position="210"/>
    </location>
</feature>
<dbReference type="RefSeq" id="WP_148622702.1">
    <property type="nucleotide sequence ID" value="NZ_SDGZ01000014.1"/>
</dbReference>
<dbReference type="Gene3D" id="1.10.1760.20">
    <property type="match status" value="1"/>
</dbReference>
<evidence type="ECO:0000256" key="5">
    <source>
        <dbReference type="ARBA" id="ARBA00022989"/>
    </source>
</evidence>
<dbReference type="PANTHER" id="PTHR34229:SF1">
    <property type="entry name" value="METAL TRANSPORT PROTEIN HI_1621-RELATED"/>
    <property type="match status" value="1"/>
</dbReference>
<sequence>MHIPDGYISPETCLLMYAVAVPVWAYAAKQVITHVKKDPERLSLIGVGAASAFLIMMFNVPIPGGTSAHAVGGTILAILIGPWEAVISLSITIAIQALVFGDGGILTYGANVINMAIIMPLFGYAIYRLAQRFKHPLLGVFFGSYIGINLAALFVALELGLQPILFHTASGQPLYNPYSLAVCIMAMCGSHLLVVGWVEAFFALVIYKYIQMHYSSLIITEDQGRPLRPLALGMVTLAILTPLGTLVTQPAWGEWAADSFKNGAPLGIKHALQYHALFSGYRLGSLKSFSSALIISLLIILLAIIIVRGIHYVGKKQASNNSAKEF</sequence>
<evidence type="ECO:0000313" key="9">
    <source>
        <dbReference type="Proteomes" id="UP000371977"/>
    </source>
</evidence>
<dbReference type="PANTHER" id="PTHR34229">
    <property type="entry name" value="METAL TRANSPORT PROTEIN HI_1621-RELATED"/>
    <property type="match status" value="1"/>
</dbReference>
<dbReference type="Proteomes" id="UP000371977">
    <property type="component" value="Unassembled WGS sequence"/>
</dbReference>
<evidence type="ECO:0000256" key="6">
    <source>
        <dbReference type="ARBA" id="ARBA00023136"/>
    </source>
</evidence>
<feature type="transmembrane region" description="Helical" evidence="7">
    <location>
        <begin position="74"/>
        <end position="99"/>
    </location>
</feature>